<dbReference type="GeneID" id="106164459"/>
<evidence type="ECO:0000313" key="2">
    <source>
        <dbReference type="Proteomes" id="UP000085678"/>
    </source>
</evidence>
<gene>
    <name evidence="3" type="primary">LOC106164459</name>
</gene>
<evidence type="ECO:0000256" key="1">
    <source>
        <dbReference type="SAM" id="Phobius"/>
    </source>
</evidence>
<feature type="transmembrane region" description="Helical" evidence="1">
    <location>
        <begin position="20"/>
        <end position="38"/>
    </location>
</feature>
<dbReference type="AlphaFoldDB" id="A0A1S3IJY3"/>
<sequence>MTGSKRTKQRIRLMDLPLSVVHVIVITVATLMFIQGAYGKALPGYFESLQILSNDEAPQSEIQMKSKRWPSNEYAKGNAWWTKKSVTTHLQTEANEATLENTGMEECLQKVCNPLFVYCVKSASTYVHECLVLHKTCIDRCTYIKEAPLELNATY</sequence>
<dbReference type="RefSeq" id="XP_013397829.1">
    <property type="nucleotide sequence ID" value="XM_013542375.1"/>
</dbReference>
<reference evidence="3" key="1">
    <citation type="submission" date="2025-08" db="UniProtKB">
        <authorList>
            <consortium name="RefSeq"/>
        </authorList>
    </citation>
    <scope>IDENTIFICATION</scope>
    <source>
        <tissue evidence="3">Gonads</tissue>
    </source>
</reference>
<name>A0A1S3IJY3_LINAN</name>
<proteinExistence type="predicted"/>
<keyword evidence="2" id="KW-1185">Reference proteome</keyword>
<evidence type="ECO:0000313" key="3">
    <source>
        <dbReference type="RefSeq" id="XP_013397829.1"/>
    </source>
</evidence>
<keyword evidence="1" id="KW-0472">Membrane</keyword>
<organism evidence="2 3">
    <name type="scientific">Lingula anatina</name>
    <name type="common">Brachiopod</name>
    <name type="synonym">Lingula unguis</name>
    <dbReference type="NCBI Taxonomy" id="7574"/>
    <lineage>
        <taxon>Eukaryota</taxon>
        <taxon>Metazoa</taxon>
        <taxon>Spiralia</taxon>
        <taxon>Lophotrochozoa</taxon>
        <taxon>Brachiopoda</taxon>
        <taxon>Linguliformea</taxon>
        <taxon>Lingulata</taxon>
        <taxon>Lingulida</taxon>
        <taxon>Linguloidea</taxon>
        <taxon>Lingulidae</taxon>
        <taxon>Lingula</taxon>
    </lineage>
</organism>
<keyword evidence="1" id="KW-1133">Transmembrane helix</keyword>
<dbReference type="Proteomes" id="UP000085678">
    <property type="component" value="Unplaced"/>
</dbReference>
<keyword evidence="1" id="KW-0812">Transmembrane</keyword>
<protein>
    <submittedName>
        <fullName evidence="3">Uncharacterized protein LOC106164459 isoform X2</fullName>
    </submittedName>
</protein>
<accession>A0A1S3IJY3</accession>